<dbReference type="Proteomes" id="UP000326759">
    <property type="component" value="Unassembled WGS sequence"/>
</dbReference>
<name>A0A5N5SV05_9CRUS</name>
<accession>A0A5N5SV05</accession>
<sequence>KDILWLRDIPENLPPLLKRVQEGSNRLIQYVTSEDRELGSEYEVQCFNVAAMAKATFNSLVIDLVTISTHGGEIDILYSLPLALHIRMLLVIVPLATPSEYQDIKDLTAKRGLVEAHKSGNIHIYVPKEEVVFT</sequence>
<dbReference type="AlphaFoldDB" id="A0A5N5SV05"/>
<organism evidence="1 2">
    <name type="scientific">Armadillidium nasatum</name>
    <dbReference type="NCBI Taxonomy" id="96803"/>
    <lineage>
        <taxon>Eukaryota</taxon>
        <taxon>Metazoa</taxon>
        <taxon>Ecdysozoa</taxon>
        <taxon>Arthropoda</taxon>
        <taxon>Crustacea</taxon>
        <taxon>Multicrustacea</taxon>
        <taxon>Malacostraca</taxon>
        <taxon>Eumalacostraca</taxon>
        <taxon>Peracarida</taxon>
        <taxon>Isopoda</taxon>
        <taxon>Oniscidea</taxon>
        <taxon>Crinocheta</taxon>
        <taxon>Armadillidiidae</taxon>
        <taxon>Armadillidium</taxon>
    </lineage>
</organism>
<proteinExistence type="predicted"/>
<feature type="non-terminal residue" evidence="1">
    <location>
        <position position="1"/>
    </location>
</feature>
<keyword evidence="2" id="KW-1185">Reference proteome</keyword>
<reference evidence="1 2" key="1">
    <citation type="journal article" date="2019" name="PLoS Biol.">
        <title>Sex chromosomes control vertical transmission of feminizing Wolbachia symbionts in an isopod.</title>
        <authorList>
            <person name="Becking T."/>
            <person name="Chebbi M.A."/>
            <person name="Giraud I."/>
            <person name="Moumen B."/>
            <person name="Laverre T."/>
            <person name="Caubet Y."/>
            <person name="Peccoud J."/>
            <person name="Gilbert C."/>
            <person name="Cordaux R."/>
        </authorList>
    </citation>
    <scope>NUCLEOTIDE SEQUENCE [LARGE SCALE GENOMIC DNA]</scope>
    <source>
        <strain evidence="1">ANa2</strain>
        <tissue evidence="1">Whole body excluding digestive tract and cuticle</tissue>
    </source>
</reference>
<protein>
    <submittedName>
        <fullName evidence="1">Uncharacterized protein</fullName>
    </submittedName>
</protein>
<dbReference type="EMBL" id="SEYY01019641">
    <property type="protein sequence ID" value="KAB7498053.1"/>
    <property type="molecule type" value="Genomic_DNA"/>
</dbReference>
<dbReference type="OrthoDB" id="6375659at2759"/>
<comment type="caution">
    <text evidence="1">The sequence shown here is derived from an EMBL/GenBank/DDBJ whole genome shotgun (WGS) entry which is preliminary data.</text>
</comment>
<evidence type="ECO:0000313" key="2">
    <source>
        <dbReference type="Proteomes" id="UP000326759"/>
    </source>
</evidence>
<gene>
    <name evidence="1" type="ORF">Anas_01872</name>
</gene>
<evidence type="ECO:0000313" key="1">
    <source>
        <dbReference type="EMBL" id="KAB7498053.1"/>
    </source>
</evidence>